<proteinExistence type="predicted"/>
<keyword evidence="3" id="KW-1133">Transmembrane helix</keyword>
<dbReference type="RefSeq" id="WP_052498625.1">
    <property type="nucleotide sequence ID" value="NZ_JWHT01000036.1"/>
</dbReference>
<organism evidence="5 6">
    <name type="scientific">Weissella cibaria</name>
    <dbReference type="NCBI Taxonomy" id="137591"/>
    <lineage>
        <taxon>Bacteria</taxon>
        <taxon>Bacillati</taxon>
        <taxon>Bacillota</taxon>
        <taxon>Bacilli</taxon>
        <taxon>Lactobacillales</taxon>
        <taxon>Lactobacillaceae</taxon>
        <taxon>Weissella</taxon>
    </lineage>
</organism>
<dbReference type="CDD" id="cd13402">
    <property type="entry name" value="LT_TF-like"/>
    <property type="match status" value="1"/>
</dbReference>
<evidence type="ECO:0000256" key="3">
    <source>
        <dbReference type="SAM" id="Phobius"/>
    </source>
</evidence>
<feature type="compositionally biased region" description="Gly residues" evidence="2">
    <location>
        <begin position="1242"/>
        <end position="1253"/>
    </location>
</feature>
<evidence type="ECO:0000259" key="4">
    <source>
        <dbReference type="Pfam" id="PF20155"/>
    </source>
</evidence>
<sequence length="1476" mass="159287">MSEKVAGTLSTSIKLDTAEAAANAKNLRTEVRQLNTEWKAQEAVLKSTGDNLGAAEAKMNGLSQTAEKQKQYINALKMEQQSYNDGTENGAKKMGELQSQIEQATAKYNKQQQQLAKTKEAVDYYKSGLSELNNEMKQNEQVANSRISRLEAEGKSTEAAEEKAKLLRSQVDNLSEAYEKQVAQLKKLEQADNVSSESMTKQRVRVNEVAESLAKAKSELTSLEKSGKVDLHLTGLSRAKEQVGEIKEKWSGLKTSIAGSAIGNTVANMFTSSLSTIGSHLREAAAAGAEYDKEQQVMQATWNTLTGSASKGKDMVKSVNDMSTAFGQSSDLVNELDQQFYHVFNNKGQTEDMTKAILTMSDTIGLSGEATERLGTNFTHMMTSGRMQLGDFNMITDQLPMYGEKLLDYERKVQKNSQLTMAQLRDQMSAGKISAKDAEAVMEELGDKYAKASENMMGTMSGMERVISARGKALAGALINPILQTKNPVFEAVSKWVSDQSTMKEFDKVGDAFSKGLGTITTAFGKVFKGMSFNDSANKFMDSIAHGVESASKVIAAHAPEIVDGVKSVWNIIKILAEIGEGAFKAIVGGVESLAKGAAKLMNGGKSAKTFSDALGDIAKHKEALKTIGAVIAGLWATSKIVGFASKLNDTRHTLMDFGGTALDVGKKMIFKEGVVAASNLTKFGGALRGLGSAFASAGKFLLTNPFGIIITAITVLGVALFELYKHNAKFREFVNGIVKSVENFGKSVAKGFNSAVKAVVDFGKTVGKSFNGIVKSVSNFVGNAVKEVEKVGSKMLAGLKKGWNAFVKGAEALFKTLGKILLISIALPVGLAVIIWKPIQKILASVINSISKWWKANIAKPFAEGWKDVTSTVSAGAKTIEKTLDSVWKAVSNTWKSAWNAIFKFFDGIWNSIKRVVTEAADWIGDRLTAAWKIINNAWKLYWNAISKFYGGIWDDIKRVGSVAVDWIADKLNGIWKVITSAWNYYWTAISKFWGSIWDGIRSTGKAAWDWVSDKIGGFLKSVSDGWNSTWSAVGKFFGSIWDDIKSDAKAGFNDVIGIVNKGIGAIDDVIHDFGGDKHAIKLIPKFAAGTPGAPKGLALVNDEKSSDYKEAIIDNKGEMKILQGRNRLVNFEGGETVIPASATKQMMNAFGINAYADGTSGWFGSITGWVKDKWDTLKNVIKDPVKALTGVMNKAVNVAGKSDFVQSFAPGASHALLSAISDPIKKMLKQLSDKHDTEDGGGQHGNPGGAGVQRWADLVKKALAANGLSTSSDMVDRVLRQMATESGGNENITQPGIDPDGDGSGPAIGLMQIKRRTFEANAFPGHGNIFNGYDSLLAGLNYAKKRYGDSLSFLGNGHGYANGGLISQHGLYEVAERNMPEMIIPLDQAKRSRAKQLLNQVTNNFAAADPHPTVSENATVVDLSAITQRLDGVVKLLQDLIQAVYGTAVTQGQVYDMVNNQTKQLNTLNQFAKG</sequence>
<feature type="domain" description="Tape measure protein N-terminal" evidence="4">
    <location>
        <begin position="291"/>
        <end position="478"/>
    </location>
</feature>
<evidence type="ECO:0000313" key="5">
    <source>
        <dbReference type="EMBL" id="KIU23163.1"/>
    </source>
</evidence>
<gene>
    <name evidence="5" type="ORF">ab3b_01577</name>
</gene>
<keyword evidence="3" id="KW-0472">Membrane</keyword>
<feature type="coiled-coil region" evidence="1">
    <location>
        <begin position="94"/>
        <end position="226"/>
    </location>
</feature>
<dbReference type="Gene3D" id="1.20.120.20">
    <property type="entry name" value="Apolipoprotein"/>
    <property type="match status" value="2"/>
</dbReference>
<keyword evidence="3" id="KW-0812">Transmembrane</keyword>
<comment type="caution">
    <text evidence="5">The sequence shown here is derived from an EMBL/GenBank/DDBJ whole genome shotgun (WGS) entry which is preliminary data.</text>
</comment>
<dbReference type="SUPFAM" id="SSF57997">
    <property type="entry name" value="Tropomyosin"/>
    <property type="match status" value="1"/>
</dbReference>
<dbReference type="SUPFAM" id="SSF53955">
    <property type="entry name" value="Lysozyme-like"/>
    <property type="match status" value="1"/>
</dbReference>
<feature type="transmembrane region" description="Helical" evidence="3">
    <location>
        <begin position="821"/>
        <end position="840"/>
    </location>
</feature>
<dbReference type="EMBL" id="JWHT01000036">
    <property type="protein sequence ID" value="KIU23163.1"/>
    <property type="molecule type" value="Genomic_DNA"/>
</dbReference>
<dbReference type="InterPro" id="IPR013491">
    <property type="entry name" value="Tape_meas_N"/>
</dbReference>
<dbReference type="Pfam" id="PF20155">
    <property type="entry name" value="TMP_3"/>
    <property type="match status" value="1"/>
</dbReference>
<keyword evidence="1" id="KW-0175">Coiled coil</keyword>
<evidence type="ECO:0000313" key="6">
    <source>
        <dbReference type="Proteomes" id="UP000032289"/>
    </source>
</evidence>
<dbReference type="PANTHER" id="PTHR37813:SF1">
    <property type="entry name" value="FELS-2 PROPHAGE PROTEIN"/>
    <property type="match status" value="1"/>
</dbReference>
<dbReference type="PATRIC" id="fig|137591.24.peg.1545"/>
<dbReference type="Proteomes" id="UP000032289">
    <property type="component" value="Unassembled WGS sequence"/>
</dbReference>
<feature type="transmembrane region" description="Helical" evidence="3">
    <location>
        <begin position="707"/>
        <end position="725"/>
    </location>
</feature>
<name>A0A0D1JPK1_9LACO</name>
<protein>
    <submittedName>
        <fullName evidence="5">Chromosome segregation protein SMC</fullName>
    </submittedName>
</protein>
<evidence type="ECO:0000256" key="2">
    <source>
        <dbReference type="SAM" id="MobiDB-lite"/>
    </source>
</evidence>
<reference evidence="5" key="1">
    <citation type="journal article" date="2015" name="Microbiology (Mosc.)">
        <title>Genomics of the Weissella cibaria species with an examination of its metabolic traits.</title>
        <authorList>
            <person name="Lynch K.M."/>
            <person name="Lucid A."/>
            <person name="Arendt E.K."/>
            <person name="Sleator R.D."/>
            <person name="Lucey B."/>
            <person name="Coffey A."/>
        </authorList>
    </citation>
    <scope>NUCLEOTIDE SEQUENCE [LARGE SCALE GENOMIC DNA]</scope>
    <source>
        <strain evidence="5">AB3b</strain>
    </source>
</reference>
<evidence type="ECO:0000256" key="1">
    <source>
        <dbReference type="SAM" id="Coils"/>
    </source>
</evidence>
<dbReference type="InterPro" id="IPR023346">
    <property type="entry name" value="Lysozyme-like_dom_sf"/>
</dbReference>
<dbReference type="PANTHER" id="PTHR37813">
    <property type="entry name" value="FELS-2 PROPHAGE PROTEIN"/>
    <property type="match status" value="1"/>
</dbReference>
<feature type="region of interest" description="Disordered" evidence="2">
    <location>
        <begin position="1234"/>
        <end position="1253"/>
    </location>
</feature>
<accession>A0A0D1JPK1</accession>